<reference evidence="2" key="1">
    <citation type="journal article" date="2014" name="BMC Genomics">
        <title>Genome characteristics reveal the impact of lichenization on lichen-forming fungus Endocarpon pusillum Hedwig (Verrucariales, Ascomycota).</title>
        <authorList>
            <person name="Wang Y.-Y."/>
            <person name="Liu B."/>
            <person name="Zhang X.-Y."/>
            <person name="Zhou Q.-M."/>
            <person name="Zhang T."/>
            <person name="Li H."/>
            <person name="Yu Y.-F."/>
            <person name="Zhang X.-L."/>
            <person name="Hao X.-Y."/>
            <person name="Wang M."/>
            <person name="Wang L."/>
            <person name="Wei J.-C."/>
        </authorList>
    </citation>
    <scope>NUCLEOTIDE SEQUENCE [LARGE SCALE GENOMIC DNA]</scope>
    <source>
        <strain evidence="2">Z07020 / HMAS-L-300199</strain>
    </source>
</reference>
<dbReference type="eggNOG" id="ENOG502SH5D">
    <property type="taxonomic scope" value="Eukaryota"/>
</dbReference>
<dbReference type="OMA" id="SAMHNCA"/>
<name>U1GKW0_ENDPU</name>
<sequence>MAYLFDDQYQLDEYQGLVENQKPEGGSEVAVDVLEWPRDNPDPSDPLLKSIAVDQLPSLRQPSLRIILAPLDEPNARTLKVLTSLYRQFNVPPCFLTERTQSVTHSFGVREDDSASYSSWFHYLFKNVHVQRDGDGVPRILSPLRNPQSQSDQSWNKAGFFLQQSRPDGPVTLICFGPGKPLVRRLQRLASHAKWHDAVVDPYGLFVVVLNELFLQMDGLVWELSSVFGAMEYHALNDLGATPDFVGLHNVAKHVVFMKEGIDAALATHQSMLQHHEQRYQIKSPNAPAPIPKATHSALQHQGELFRSISIRLTSLDRRMQNIINLASWTRLTSLALSKN</sequence>
<proteinExistence type="predicted"/>
<dbReference type="OrthoDB" id="1046782at2759"/>
<gene>
    <name evidence="1" type="ORF">EPUS_04283</name>
</gene>
<dbReference type="Proteomes" id="UP000019373">
    <property type="component" value="Unassembled WGS sequence"/>
</dbReference>
<dbReference type="HOGENOM" id="CLU_041307_4_0_1"/>
<dbReference type="RefSeq" id="XP_007801570.1">
    <property type="nucleotide sequence ID" value="XM_007803379.1"/>
</dbReference>
<keyword evidence="2" id="KW-1185">Reference proteome</keyword>
<organism evidence="1 2">
    <name type="scientific">Endocarpon pusillum (strain Z07020 / HMAS-L-300199)</name>
    <name type="common">Lichen-forming fungus</name>
    <dbReference type="NCBI Taxonomy" id="1263415"/>
    <lineage>
        <taxon>Eukaryota</taxon>
        <taxon>Fungi</taxon>
        <taxon>Dikarya</taxon>
        <taxon>Ascomycota</taxon>
        <taxon>Pezizomycotina</taxon>
        <taxon>Eurotiomycetes</taxon>
        <taxon>Chaetothyriomycetidae</taxon>
        <taxon>Verrucariales</taxon>
        <taxon>Verrucariaceae</taxon>
        <taxon>Endocarpon</taxon>
    </lineage>
</organism>
<dbReference type="AlphaFoldDB" id="U1GKW0"/>
<protein>
    <submittedName>
        <fullName evidence="1">Uncharacterized protein</fullName>
    </submittedName>
</protein>
<evidence type="ECO:0000313" key="2">
    <source>
        <dbReference type="Proteomes" id="UP000019373"/>
    </source>
</evidence>
<evidence type="ECO:0000313" key="1">
    <source>
        <dbReference type="EMBL" id="ERF72848.1"/>
    </source>
</evidence>
<dbReference type="EMBL" id="KE721034">
    <property type="protein sequence ID" value="ERF72848.1"/>
    <property type="molecule type" value="Genomic_DNA"/>
</dbReference>
<dbReference type="GeneID" id="19239314"/>
<accession>U1GKW0</accession>